<evidence type="ECO:0000256" key="1">
    <source>
        <dbReference type="ARBA" id="ARBA00022679"/>
    </source>
</evidence>
<dbReference type="PANTHER" id="PTHR43877">
    <property type="entry name" value="AMINOALKYLPHOSPHONATE N-ACETYLTRANSFERASE-RELATED-RELATED"/>
    <property type="match status" value="1"/>
</dbReference>
<evidence type="ECO:0000256" key="2">
    <source>
        <dbReference type="ARBA" id="ARBA00023315"/>
    </source>
</evidence>
<dbReference type="RefSeq" id="WP_284324801.1">
    <property type="nucleotide sequence ID" value="NZ_BSPP01000005.1"/>
</dbReference>
<dbReference type="PROSITE" id="PS51186">
    <property type="entry name" value="GNAT"/>
    <property type="match status" value="1"/>
</dbReference>
<evidence type="ECO:0000313" key="4">
    <source>
        <dbReference type="EMBL" id="GLS86581.1"/>
    </source>
</evidence>
<reference evidence="4 5" key="1">
    <citation type="journal article" date="2014" name="Int. J. Syst. Evol. Microbiol.">
        <title>Complete genome sequence of Corynebacterium casei LMG S-19264T (=DSM 44701T), isolated from a smear-ripened cheese.</title>
        <authorList>
            <consortium name="US DOE Joint Genome Institute (JGI-PGF)"/>
            <person name="Walter F."/>
            <person name="Albersmeier A."/>
            <person name="Kalinowski J."/>
            <person name="Ruckert C."/>
        </authorList>
    </citation>
    <scope>NUCLEOTIDE SEQUENCE [LARGE SCALE GENOMIC DNA]</scope>
    <source>
        <strain evidence="4 5">NBRC 111766</strain>
    </source>
</reference>
<evidence type="ECO:0000313" key="5">
    <source>
        <dbReference type="Proteomes" id="UP001157355"/>
    </source>
</evidence>
<keyword evidence="2" id="KW-0012">Acyltransferase</keyword>
<dbReference type="AlphaFoldDB" id="A0AA37U0N9"/>
<dbReference type="GO" id="GO:0016747">
    <property type="term" value="F:acyltransferase activity, transferring groups other than amino-acyl groups"/>
    <property type="evidence" value="ECO:0007669"/>
    <property type="project" value="InterPro"/>
</dbReference>
<evidence type="ECO:0000259" key="3">
    <source>
        <dbReference type="PROSITE" id="PS51186"/>
    </source>
</evidence>
<feature type="domain" description="N-acetyltransferase" evidence="3">
    <location>
        <begin position="2"/>
        <end position="146"/>
    </location>
</feature>
<keyword evidence="1" id="KW-0808">Transferase</keyword>
<dbReference type="InterPro" id="IPR000182">
    <property type="entry name" value="GNAT_dom"/>
</dbReference>
<dbReference type="Proteomes" id="UP001157355">
    <property type="component" value="Unassembled WGS sequence"/>
</dbReference>
<accession>A0AA37U0N9</accession>
<dbReference type="InterPro" id="IPR050832">
    <property type="entry name" value="Bact_Acetyltransf"/>
</dbReference>
<gene>
    <name evidence="4" type="ORF">GCM10010873_15550</name>
</gene>
<sequence length="146" mass="15886">MLEIRALQAEDHAAWAALYAGYAGFYGVEQTDAMRATVWGWLMDPAHGTEGLVAVLDGVVVGITHYRAFARPLSASVGGFLDDLFVGPLARGSGAAEALIAGVADVGRKRGWTLIRWITAEDNYRARGLYDRVAEKAKWVTYDIKL</sequence>
<dbReference type="PANTHER" id="PTHR43877:SF2">
    <property type="entry name" value="AMINOALKYLPHOSPHONATE N-ACETYLTRANSFERASE-RELATED"/>
    <property type="match status" value="1"/>
</dbReference>
<dbReference type="EMBL" id="BSPP01000005">
    <property type="protein sequence ID" value="GLS86581.1"/>
    <property type="molecule type" value="Genomic_DNA"/>
</dbReference>
<name>A0AA37U0N9_9RHOB</name>
<dbReference type="InterPro" id="IPR016181">
    <property type="entry name" value="Acyl_CoA_acyltransferase"/>
</dbReference>
<keyword evidence="5" id="KW-1185">Reference proteome</keyword>
<protein>
    <submittedName>
        <fullName evidence="4">N-acetyltransferase</fullName>
    </submittedName>
</protein>
<comment type="caution">
    <text evidence="4">The sequence shown here is derived from an EMBL/GenBank/DDBJ whole genome shotgun (WGS) entry which is preliminary data.</text>
</comment>
<dbReference type="Pfam" id="PF00583">
    <property type="entry name" value="Acetyltransf_1"/>
    <property type="match status" value="1"/>
</dbReference>
<dbReference type="SUPFAM" id="SSF55729">
    <property type="entry name" value="Acyl-CoA N-acyltransferases (Nat)"/>
    <property type="match status" value="1"/>
</dbReference>
<dbReference type="Gene3D" id="3.40.630.30">
    <property type="match status" value="1"/>
</dbReference>
<proteinExistence type="predicted"/>
<organism evidence="4 5">
    <name type="scientific">Cypionkella aquatica</name>
    <dbReference type="NCBI Taxonomy" id="1756042"/>
    <lineage>
        <taxon>Bacteria</taxon>
        <taxon>Pseudomonadati</taxon>
        <taxon>Pseudomonadota</taxon>
        <taxon>Alphaproteobacteria</taxon>
        <taxon>Rhodobacterales</taxon>
        <taxon>Paracoccaceae</taxon>
        <taxon>Cypionkella</taxon>
    </lineage>
</organism>